<reference evidence="1" key="1">
    <citation type="submission" date="2021-07" db="EMBL/GenBank/DDBJ databases">
        <title>Pseudohoeflea marina sp. nov. a polyhydroxyalcanoate-producing bacterium.</title>
        <authorList>
            <person name="Zheng W."/>
            <person name="Yu S."/>
            <person name="Huang Y."/>
        </authorList>
    </citation>
    <scope>NUCLEOTIDE SEQUENCE</scope>
    <source>
        <strain evidence="1">DP4N28-3</strain>
    </source>
</reference>
<proteinExistence type="predicted"/>
<dbReference type="Pfam" id="PF04268">
    <property type="entry name" value="SoxG"/>
    <property type="match status" value="1"/>
</dbReference>
<dbReference type="InterPro" id="IPR006280">
    <property type="entry name" value="SoxG_het"/>
</dbReference>
<accession>A0ABS6WKF5</accession>
<dbReference type="Proteomes" id="UP001430804">
    <property type="component" value="Unassembled WGS sequence"/>
</dbReference>
<gene>
    <name evidence="1" type="ORF">KY465_03575</name>
</gene>
<comment type="caution">
    <text evidence="1">The sequence shown here is derived from an EMBL/GenBank/DDBJ whole genome shotgun (WGS) entry which is preliminary data.</text>
</comment>
<dbReference type="EMBL" id="JAHWQX010000001">
    <property type="protein sequence ID" value="MBW3096355.1"/>
    <property type="molecule type" value="Genomic_DNA"/>
</dbReference>
<sequence length="181" mass="19483">MTPAPRDGVINEHRFAIPGLDITPLPPAFRVSLRAGPDDVGALSQALDVGLPVAPKSSAIGKSGRQALWLGPDEWLIIDAEADPMIDLEKAKAVHSAVDISHRNVALAISGRRARATLEAGCPQDLAERAFPVAACSRTVLGKIEVVLLREGPERFRLECWRSFADYAWTFLSEAALAARP</sequence>
<evidence type="ECO:0000313" key="1">
    <source>
        <dbReference type="EMBL" id="MBW3096355.1"/>
    </source>
</evidence>
<dbReference type="InterPro" id="IPR007375">
    <property type="entry name" value="SoxG"/>
</dbReference>
<organism evidence="1 2">
    <name type="scientific">Pseudohoeflea coraliihabitans</name>
    <dbReference type="NCBI Taxonomy" id="2860393"/>
    <lineage>
        <taxon>Bacteria</taxon>
        <taxon>Pseudomonadati</taxon>
        <taxon>Pseudomonadota</taxon>
        <taxon>Alphaproteobacteria</taxon>
        <taxon>Hyphomicrobiales</taxon>
        <taxon>Rhizobiaceae</taxon>
        <taxon>Pseudohoeflea</taxon>
    </lineage>
</organism>
<dbReference type="NCBIfam" id="TIGR01375">
    <property type="entry name" value="soxG"/>
    <property type="match status" value="1"/>
</dbReference>
<protein>
    <submittedName>
        <fullName evidence="1">Sarcosine oxidase subunit gamma</fullName>
    </submittedName>
</protein>
<evidence type="ECO:0000313" key="2">
    <source>
        <dbReference type="Proteomes" id="UP001430804"/>
    </source>
</evidence>
<name>A0ABS6WKF5_9HYPH</name>
<keyword evidence="2" id="KW-1185">Reference proteome</keyword>